<dbReference type="OrthoDB" id="1470350at2759"/>
<comment type="subcellular location">
    <subcellularLocation>
        <location evidence="2">Membrane</location>
    </subcellularLocation>
</comment>
<comment type="pathway">
    <text evidence="3">Secondary metabolite biosynthesis; terpenoid biosynthesis.</text>
</comment>
<dbReference type="InterPro" id="IPR050121">
    <property type="entry name" value="Cytochrome_P450_monoxygenase"/>
</dbReference>
<keyword evidence="15" id="KW-1185">Reference proteome</keyword>
<dbReference type="PRINTS" id="PR00385">
    <property type="entry name" value="P450"/>
</dbReference>
<dbReference type="GO" id="GO:0005506">
    <property type="term" value="F:iron ion binding"/>
    <property type="evidence" value="ECO:0007669"/>
    <property type="project" value="InterPro"/>
</dbReference>
<dbReference type="GO" id="GO:0016020">
    <property type="term" value="C:membrane"/>
    <property type="evidence" value="ECO:0007669"/>
    <property type="project" value="UniProtKB-SubCell"/>
</dbReference>
<evidence type="ECO:0000256" key="7">
    <source>
        <dbReference type="ARBA" id="ARBA00022723"/>
    </source>
</evidence>
<evidence type="ECO:0000256" key="8">
    <source>
        <dbReference type="ARBA" id="ARBA00022989"/>
    </source>
</evidence>
<comment type="caution">
    <text evidence="14">The sequence shown here is derived from an EMBL/GenBank/DDBJ whole genome shotgun (WGS) entry which is preliminary data.</text>
</comment>
<keyword evidence="7 13" id="KW-0479">Metal-binding</keyword>
<keyword evidence="8" id="KW-1133">Transmembrane helix</keyword>
<keyword evidence="5 13" id="KW-0349">Heme</keyword>
<proteinExistence type="inferred from homology"/>
<evidence type="ECO:0000256" key="12">
    <source>
        <dbReference type="ARBA" id="ARBA00023136"/>
    </source>
</evidence>
<comment type="cofactor">
    <cofactor evidence="1 13">
        <name>heme</name>
        <dbReference type="ChEBI" id="CHEBI:30413"/>
    </cofactor>
</comment>
<evidence type="ECO:0000256" key="4">
    <source>
        <dbReference type="ARBA" id="ARBA00010617"/>
    </source>
</evidence>
<dbReference type="PRINTS" id="PR00465">
    <property type="entry name" value="EP450IV"/>
</dbReference>
<dbReference type="GO" id="GO:0004497">
    <property type="term" value="F:monooxygenase activity"/>
    <property type="evidence" value="ECO:0007669"/>
    <property type="project" value="UniProtKB-KW"/>
</dbReference>
<evidence type="ECO:0000256" key="10">
    <source>
        <dbReference type="ARBA" id="ARBA00023004"/>
    </source>
</evidence>
<evidence type="ECO:0000256" key="6">
    <source>
        <dbReference type="ARBA" id="ARBA00022692"/>
    </source>
</evidence>
<dbReference type="Gene3D" id="1.10.630.10">
    <property type="entry name" value="Cytochrome P450"/>
    <property type="match status" value="1"/>
</dbReference>
<keyword evidence="12" id="KW-0472">Membrane</keyword>
<sequence>MASLAVALTVPLAVLVVALWKLGPIFVRSLRSPLRRLPGPPSPSWIWGQFKEIFKAEHSVLHEKWIEQYGHTISYAGMFGSPRLYTHDERALNHIMTHSMDYQKPETARFNLTSVLGAGVLVTEGEQHRQQRRIMNPAFGPAQIRDLTSIFLEKSVKLRDLWQSELDAHGAPKRIDVLFGLSRMTLDVIGVAGFNYDFNALDPSKPPNELNSAFKTIFMGDVQLPIFGMLRMYIPALRLIPTARSRKTTSAMKVMHTIGMDLIREKKAAILAEKSTGGVEKRDLQGRDLLTLLIKANMATDIPESQRLSDEDVLAQVPTFIVAGHETTSTAVTWCLYALTQAPHVQTKLRDELLSVQTEMPTMDELNALPYLDMVVKETLRVHAPVAQTVRVATRDDEIPVGKPYRDRYGVERDSISVAKGDFIMLPILAINRSKTIWGEDAHEFKPERWVNPPEAVSGIPGVWGHLMTFIGGPRACIGYRFSLIEMKALLFVLVRAFEYELAVKPEDVTKKTSIVQRPLILSEVENGSQMPLLIRPYRPAEDKV</sequence>
<evidence type="ECO:0000256" key="11">
    <source>
        <dbReference type="ARBA" id="ARBA00023033"/>
    </source>
</evidence>
<evidence type="ECO:0000256" key="3">
    <source>
        <dbReference type="ARBA" id="ARBA00004721"/>
    </source>
</evidence>
<dbReference type="PANTHER" id="PTHR24305:SF166">
    <property type="entry name" value="CYTOCHROME P450 12A4, MITOCHONDRIAL-RELATED"/>
    <property type="match status" value="1"/>
</dbReference>
<keyword evidence="9" id="KW-0560">Oxidoreductase</keyword>
<dbReference type="Pfam" id="PF00067">
    <property type="entry name" value="p450"/>
    <property type="match status" value="1"/>
</dbReference>
<dbReference type="GO" id="GO:0020037">
    <property type="term" value="F:heme binding"/>
    <property type="evidence" value="ECO:0007669"/>
    <property type="project" value="InterPro"/>
</dbReference>
<evidence type="ECO:0000256" key="5">
    <source>
        <dbReference type="ARBA" id="ARBA00022617"/>
    </source>
</evidence>
<evidence type="ECO:0000313" key="15">
    <source>
        <dbReference type="Proteomes" id="UP000813824"/>
    </source>
</evidence>
<name>A0A8K0USQ7_9AGAR</name>
<dbReference type="EMBL" id="JAEVFJ010000010">
    <property type="protein sequence ID" value="KAH8102301.1"/>
    <property type="molecule type" value="Genomic_DNA"/>
</dbReference>
<organism evidence="14 15">
    <name type="scientific">Cristinia sonorae</name>
    <dbReference type="NCBI Taxonomy" id="1940300"/>
    <lineage>
        <taxon>Eukaryota</taxon>
        <taxon>Fungi</taxon>
        <taxon>Dikarya</taxon>
        <taxon>Basidiomycota</taxon>
        <taxon>Agaricomycotina</taxon>
        <taxon>Agaricomycetes</taxon>
        <taxon>Agaricomycetidae</taxon>
        <taxon>Agaricales</taxon>
        <taxon>Pleurotineae</taxon>
        <taxon>Stephanosporaceae</taxon>
        <taxon>Cristinia</taxon>
    </lineage>
</organism>
<dbReference type="GO" id="GO:0016705">
    <property type="term" value="F:oxidoreductase activity, acting on paired donors, with incorporation or reduction of molecular oxygen"/>
    <property type="evidence" value="ECO:0007669"/>
    <property type="project" value="InterPro"/>
</dbReference>
<dbReference type="InterPro" id="IPR001128">
    <property type="entry name" value="Cyt_P450"/>
</dbReference>
<evidence type="ECO:0000313" key="14">
    <source>
        <dbReference type="EMBL" id="KAH8102301.1"/>
    </source>
</evidence>
<dbReference type="AlphaFoldDB" id="A0A8K0USQ7"/>
<evidence type="ECO:0000256" key="9">
    <source>
        <dbReference type="ARBA" id="ARBA00023002"/>
    </source>
</evidence>
<dbReference type="InterPro" id="IPR036396">
    <property type="entry name" value="Cyt_P450_sf"/>
</dbReference>
<dbReference type="Proteomes" id="UP000813824">
    <property type="component" value="Unassembled WGS sequence"/>
</dbReference>
<dbReference type="SUPFAM" id="SSF48264">
    <property type="entry name" value="Cytochrome P450"/>
    <property type="match status" value="1"/>
</dbReference>
<keyword evidence="6" id="KW-0812">Transmembrane</keyword>
<keyword evidence="10 13" id="KW-0408">Iron</keyword>
<reference evidence="14" key="1">
    <citation type="journal article" date="2021" name="New Phytol.">
        <title>Evolutionary innovations through gain and loss of genes in the ectomycorrhizal Boletales.</title>
        <authorList>
            <person name="Wu G."/>
            <person name="Miyauchi S."/>
            <person name="Morin E."/>
            <person name="Kuo A."/>
            <person name="Drula E."/>
            <person name="Varga T."/>
            <person name="Kohler A."/>
            <person name="Feng B."/>
            <person name="Cao Y."/>
            <person name="Lipzen A."/>
            <person name="Daum C."/>
            <person name="Hundley H."/>
            <person name="Pangilinan J."/>
            <person name="Johnson J."/>
            <person name="Barry K."/>
            <person name="LaButti K."/>
            <person name="Ng V."/>
            <person name="Ahrendt S."/>
            <person name="Min B."/>
            <person name="Choi I.G."/>
            <person name="Park H."/>
            <person name="Plett J.M."/>
            <person name="Magnuson J."/>
            <person name="Spatafora J.W."/>
            <person name="Nagy L.G."/>
            <person name="Henrissat B."/>
            <person name="Grigoriev I.V."/>
            <person name="Yang Z.L."/>
            <person name="Xu J."/>
            <person name="Martin F.M."/>
        </authorList>
    </citation>
    <scope>NUCLEOTIDE SEQUENCE</scope>
    <source>
        <strain evidence="14">KKN 215</strain>
    </source>
</reference>
<evidence type="ECO:0000256" key="13">
    <source>
        <dbReference type="PIRSR" id="PIRSR602403-1"/>
    </source>
</evidence>
<feature type="binding site" description="axial binding residue" evidence="13">
    <location>
        <position position="477"/>
    </location>
    <ligand>
        <name>heme</name>
        <dbReference type="ChEBI" id="CHEBI:30413"/>
    </ligand>
    <ligandPart>
        <name>Fe</name>
        <dbReference type="ChEBI" id="CHEBI:18248"/>
    </ligandPart>
</feature>
<accession>A0A8K0USQ7</accession>
<comment type="similarity">
    <text evidence="4">Belongs to the cytochrome P450 family.</text>
</comment>
<dbReference type="InterPro" id="IPR002403">
    <property type="entry name" value="Cyt_P450_E_grp-IV"/>
</dbReference>
<gene>
    <name evidence="14" type="ORF">BXZ70DRAFT_890999</name>
</gene>
<dbReference type="PANTHER" id="PTHR24305">
    <property type="entry name" value="CYTOCHROME P450"/>
    <property type="match status" value="1"/>
</dbReference>
<evidence type="ECO:0000256" key="1">
    <source>
        <dbReference type="ARBA" id="ARBA00001971"/>
    </source>
</evidence>
<evidence type="ECO:0000256" key="2">
    <source>
        <dbReference type="ARBA" id="ARBA00004370"/>
    </source>
</evidence>
<dbReference type="CDD" id="cd11069">
    <property type="entry name" value="CYP_FUM15-like"/>
    <property type="match status" value="1"/>
</dbReference>
<protein>
    <submittedName>
        <fullName evidence="14">Cytochrome P450</fullName>
    </submittedName>
</protein>
<keyword evidence="11" id="KW-0503">Monooxygenase</keyword>